<dbReference type="Gene3D" id="3.40.50.2000">
    <property type="entry name" value="Glycogen Phosphorylase B"/>
    <property type="match status" value="2"/>
</dbReference>
<dbReference type="EMBL" id="JAYGHY010000002">
    <property type="protein sequence ID" value="MEA5441127.1"/>
    <property type="molecule type" value="Genomic_DNA"/>
</dbReference>
<dbReference type="InterPro" id="IPR028098">
    <property type="entry name" value="Glyco_trans_4-like_N"/>
</dbReference>
<evidence type="ECO:0000313" key="2">
    <source>
        <dbReference type="EMBL" id="MEA5441127.1"/>
    </source>
</evidence>
<accession>A0ABU5SRJ0</accession>
<proteinExistence type="predicted"/>
<evidence type="ECO:0000313" key="3">
    <source>
        <dbReference type="Proteomes" id="UP001302329"/>
    </source>
</evidence>
<name>A0ABU5SRJ0_9CYAN</name>
<dbReference type="Proteomes" id="UP001302329">
    <property type="component" value="Unassembled WGS sequence"/>
</dbReference>
<keyword evidence="3" id="KW-1185">Reference proteome</keyword>
<gene>
    <name evidence="2" type="ORF">VB739_01005</name>
</gene>
<reference evidence="2 3" key="1">
    <citation type="submission" date="2023-12" db="EMBL/GenBank/DDBJ databases">
        <title>Baltic Sea Cyanobacteria.</title>
        <authorList>
            <person name="Delbaje E."/>
            <person name="Fewer D.P."/>
            <person name="Shishido T.K."/>
        </authorList>
    </citation>
    <scope>NUCLEOTIDE SEQUENCE [LARGE SCALE GENOMIC DNA]</scope>
    <source>
        <strain evidence="2 3">UHCC 0281</strain>
    </source>
</reference>
<comment type="caution">
    <text evidence="2">The sequence shown here is derived from an EMBL/GenBank/DDBJ whole genome shotgun (WGS) entry which is preliminary data.</text>
</comment>
<sequence>MDIKKAIARLSCSTTTLSSMPPESSQAPKKTRVLMYLHGFPTISQTYMLNEVEALKDNYDLLVVTPYKADLACREHHPFRQISGDEELHAIIQEFKPDVLHGHYIYTAPTLAAAAEKFSIPFTIRTHSFDVLNLQHMTYGSLVRVAANSDSCIGILAFPYACKLLSKYGIRRSKLHPCWPVMKFSRFYDRSDNRPGVLNIGACIPKKRLEDFVELGKLTSQKLNLYSIGFNTDAFLKFNSENGSPINIHRAVEPHEMPLVYKAHNWLVYTACPTRNTVGWSMAVPEAQAAGLGIVFPNIRPDIQEFLGGAGFTYESIQEVPDIIKEPYPQEMREIGFEHAKKSDIDRHIHILTDLWDSAISRQHKINPVINNFTFYSGLRSSLLPVKEQLRKLKNFARGTTSS</sequence>
<feature type="domain" description="Glycosyltransferase subfamily 4-like N-terminal" evidence="1">
    <location>
        <begin position="45"/>
        <end position="135"/>
    </location>
</feature>
<evidence type="ECO:0000259" key="1">
    <source>
        <dbReference type="Pfam" id="PF13477"/>
    </source>
</evidence>
<dbReference type="RefSeq" id="WP_323355288.1">
    <property type="nucleotide sequence ID" value="NZ_JAYGHY010000002.1"/>
</dbReference>
<organism evidence="2 3">
    <name type="scientific">Cyanobium gracile UHCC 0281</name>
    <dbReference type="NCBI Taxonomy" id="3110309"/>
    <lineage>
        <taxon>Bacteria</taxon>
        <taxon>Bacillati</taxon>
        <taxon>Cyanobacteriota</taxon>
        <taxon>Cyanophyceae</taxon>
        <taxon>Synechococcales</taxon>
        <taxon>Prochlorococcaceae</taxon>
        <taxon>Cyanobium</taxon>
    </lineage>
</organism>
<dbReference type="Pfam" id="PF13477">
    <property type="entry name" value="Glyco_trans_4_2"/>
    <property type="match status" value="1"/>
</dbReference>
<dbReference type="SUPFAM" id="SSF53756">
    <property type="entry name" value="UDP-Glycosyltransferase/glycogen phosphorylase"/>
    <property type="match status" value="1"/>
</dbReference>
<protein>
    <submittedName>
        <fullName evidence="2">Glycosyltransferase</fullName>
    </submittedName>
</protein>